<protein>
    <submittedName>
        <fullName evidence="2">Uncharacterized protein</fullName>
    </submittedName>
</protein>
<proteinExistence type="predicted"/>
<evidence type="ECO:0000313" key="3">
    <source>
        <dbReference type="Proteomes" id="UP001187192"/>
    </source>
</evidence>
<feature type="compositionally biased region" description="Basic and acidic residues" evidence="1">
    <location>
        <begin position="96"/>
        <end position="116"/>
    </location>
</feature>
<keyword evidence="3" id="KW-1185">Reference proteome</keyword>
<evidence type="ECO:0000256" key="1">
    <source>
        <dbReference type="SAM" id="MobiDB-lite"/>
    </source>
</evidence>
<feature type="compositionally biased region" description="Basic and acidic residues" evidence="1">
    <location>
        <begin position="34"/>
        <end position="49"/>
    </location>
</feature>
<dbReference type="EMBL" id="BTGU01020571">
    <property type="protein sequence ID" value="GMN75783.1"/>
    <property type="molecule type" value="Genomic_DNA"/>
</dbReference>
<organism evidence="2 3">
    <name type="scientific">Ficus carica</name>
    <name type="common">Common fig</name>
    <dbReference type="NCBI Taxonomy" id="3494"/>
    <lineage>
        <taxon>Eukaryota</taxon>
        <taxon>Viridiplantae</taxon>
        <taxon>Streptophyta</taxon>
        <taxon>Embryophyta</taxon>
        <taxon>Tracheophyta</taxon>
        <taxon>Spermatophyta</taxon>
        <taxon>Magnoliopsida</taxon>
        <taxon>eudicotyledons</taxon>
        <taxon>Gunneridae</taxon>
        <taxon>Pentapetalae</taxon>
        <taxon>rosids</taxon>
        <taxon>fabids</taxon>
        <taxon>Rosales</taxon>
        <taxon>Moraceae</taxon>
        <taxon>Ficeae</taxon>
        <taxon>Ficus</taxon>
    </lineage>
</organism>
<reference evidence="2" key="1">
    <citation type="submission" date="2023-07" db="EMBL/GenBank/DDBJ databases">
        <title>draft genome sequence of fig (Ficus carica).</title>
        <authorList>
            <person name="Takahashi T."/>
            <person name="Nishimura K."/>
        </authorList>
    </citation>
    <scope>NUCLEOTIDE SEQUENCE</scope>
</reference>
<name>A0AA88JG10_FICCA</name>
<feature type="region of interest" description="Disordered" evidence="1">
    <location>
        <begin position="67"/>
        <end position="128"/>
    </location>
</feature>
<sequence>MREIKVEGGMETAGQNSTPARLPQPPQSRFQTTWHDRYEGGGREGDGGPKLRSRSLPSSLHLLLRRIGGGGVENPTRRGLGGEITAPEGMGAKLKSHWDEGDRVEGKWGRGSEGGRETASGVGVRSWG</sequence>
<evidence type="ECO:0000313" key="2">
    <source>
        <dbReference type="EMBL" id="GMN75783.1"/>
    </source>
</evidence>
<feature type="region of interest" description="Disordered" evidence="1">
    <location>
        <begin position="1"/>
        <end position="55"/>
    </location>
</feature>
<gene>
    <name evidence="2" type="ORF">TIFTF001_056374</name>
</gene>
<dbReference type="Proteomes" id="UP001187192">
    <property type="component" value="Unassembled WGS sequence"/>
</dbReference>
<feature type="non-terminal residue" evidence="2">
    <location>
        <position position="128"/>
    </location>
</feature>
<dbReference type="AlphaFoldDB" id="A0AA88JG10"/>
<comment type="caution">
    <text evidence="2">The sequence shown here is derived from an EMBL/GenBank/DDBJ whole genome shotgun (WGS) entry which is preliminary data.</text>
</comment>
<accession>A0AA88JG10</accession>